<dbReference type="Gene3D" id="3.20.20.10">
    <property type="entry name" value="Alanine racemase"/>
    <property type="match status" value="1"/>
</dbReference>
<evidence type="ECO:0000256" key="1">
    <source>
        <dbReference type="ARBA" id="ARBA00001933"/>
    </source>
</evidence>
<feature type="domain" description="Orn/DAP/Arg decarboxylase 2 C-terminal" evidence="5">
    <location>
        <begin position="208"/>
        <end position="309"/>
    </location>
</feature>
<dbReference type="Gene3D" id="2.40.37.10">
    <property type="entry name" value="Lyase, Ornithine Decarboxylase, Chain A, domain 1"/>
    <property type="match status" value="1"/>
</dbReference>
<sequence>MVKLFGDKIGFDCASINEMENVRSISKVADIIYAQPCKTPTDIQTSKGYGAKTTVVDSPEEMEKLCNQNWLGNVLIRLLVPDTNSRQPFSKKFGAPLQWVPEILDLAAKKKIPITGLSFHVGSECENPEQFARALAVCRQAMDIGATRRVQMDTIDIGGGFLPTETNLSSVAQALEGARAKHFKNNMAPSGFPIQWLAEPGRFLSSTSQSLYCPIIGRKRGIPSTDPNAPEIRYTLNESVYGYFSNIPFDGQKPVFEIAHTEKKDSQDQKSNYRSILFGRTCDGADVICPSIDFPLLEEGDWLKIDNMGAYTNVTASEFNGFPRPETFYVE</sequence>
<dbReference type="InterPro" id="IPR009006">
    <property type="entry name" value="Ala_racemase/Decarboxylase_C"/>
</dbReference>
<dbReference type="PRINTS" id="PR01182">
    <property type="entry name" value="ORNDCRBXLASE"/>
</dbReference>
<protein>
    <recommendedName>
        <fullName evidence="8">Ornithine decarboxylase</fullName>
    </recommendedName>
</protein>
<dbReference type="EMBL" id="MN740995">
    <property type="protein sequence ID" value="QHU22078.1"/>
    <property type="molecule type" value="Genomic_DNA"/>
</dbReference>
<dbReference type="SUPFAM" id="SSF50621">
    <property type="entry name" value="Alanine racemase C-terminal domain-like"/>
    <property type="match status" value="1"/>
</dbReference>
<dbReference type="AlphaFoldDB" id="A0A6C0L0K9"/>
<reference evidence="7" key="1">
    <citation type="journal article" date="2020" name="Nature">
        <title>Giant virus diversity and host interactions through global metagenomics.</title>
        <authorList>
            <person name="Schulz F."/>
            <person name="Roux S."/>
            <person name="Paez-Espino D."/>
            <person name="Jungbluth S."/>
            <person name="Walsh D.A."/>
            <person name="Denef V.J."/>
            <person name="McMahon K.D."/>
            <person name="Konstantinidis K.T."/>
            <person name="Eloe-Fadrosh E.A."/>
            <person name="Kyrpides N.C."/>
            <person name="Woyke T."/>
        </authorList>
    </citation>
    <scope>NUCLEOTIDE SEQUENCE</scope>
    <source>
        <strain evidence="7">GVMAG-S-3300013286-35</strain>
    </source>
</reference>
<keyword evidence="3" id="KW-0663">Pyridoxal phosphate</keyword>
<dbReference type="InterPro" id="IPR000183">
    <property type="entry name" value="Orn/DAP/Arg_de-COase"/>
</dbReference>
<evidence type="ECO:0000256" key="4">
    <source>
        <dbReference type="ARBA" id="ARBA00023239"/>
    </source>
</evidence>
<dbReference type="GO" id="GO:0004586">
    <property type="term" value="F:ornithine decarboxylase activity"/>
    <property type="evidence" value="ECO:0007669"/>
    <property type="project" value="TreeGrafter"/>
</dbReference>
<dbReference type="GO" id="GO:0033387">
    <property type="term" value="P:putrescine biosynthetic process from arginine, via ornithine"/>
    <property type="evidence" value="ECO:0007669"/>
    <property type="project" value="TreeGrafter"/>
</dbReference>
<accession>A0A6C0L0K9</accession>
<dbReference type="InterPro" id="IPR022643">
    <property type="entry name" value="De-COase2_C"/>
</dbReference>
<dbReference type="GO" id="GO:0005737">
    <property type="term" value="C:cytoplasm"/>
    <property type="evidence" value="ECO:0007669"/>
    <property type="project" value="TreeGrafter"/>
</dbReference>
<evidence type="ECO:0008006" key="8">
    <source>
        <dbReference type="Google" id="ProtNLM"/>
    </source>
</evidence>
<dbReference type="PRINTS" id="PR01179">
    <property type="entry name" value="ODADCRBXLASE"/>
</dbReference>
<evidence type="ECO:0000256" key="3">
    <source>
        <dbReference type="ARBA" id="ARBA00022898"/>
    </source>
</evidence>
<feature type="domain" description="Orn/DAP/Arg decarboxylase 2 N-terminal" evidence="6">
    <location>
        <begin position="9"/>
        <end position="205"/>
    </location>
</feature>
<evidence type="ECO:0000256" key="2">
    <source>
        <dbReference type="ARBA" id="ARBA00008872"/>
    </source>
</evidence>
<evidence type="ECO:0000313" key="7">
    <source>
        <dbReference type="EMBL" id="QHU22078.1"/>
    </source>
</evidence>
<dbReference type="PANTHER" id="PTHR11482:SF6">
    <property type="entry name" value="ORNITHINE DECARBOXYLASE 1-RELATED"/>
    <property type="match status" value="1"/>
</dbReference>
<dbReference type="InterPro" id="IPR002433">
    <property type="entry name" value="Orn_de-COase"/>
</dbReference>
<keyword evidence="4" id="KW-0456">Lyase</keyword>
<proteinExistence type="inferred from homology"/>
<dbReference type="InterPro" id="IPR029066">
    <property type="entry name" value="PLP-binding_barrel"/>
</dbReference>
<evidence type="ECO:0000259" key="5">
    <source>
        <dbReference type="Pfam" id="PF00278"/>
    </source>
</evidence>
<name>A0A6C0L0K9_9ZZZZ</name>
<dbReference type="Pfam" id="PF02784">
    <property type="entry name" value="Orn_Arg_deC_N"/>
    <property type="match status" value="1"/>
</dbReference>
<evidence type="ECO:0000259" key="6">
    <source>
        <dbReference type="Pfam" id="PF02784"/>
    </source>
</evidence>
<organism evidence="7">
    <name type="scientific">viral metagenome</name>
    <dbReference type="NCBI Taxonomy" id="1070528"/>
    <lineage>
        <taxon>unclassified sequences</taxon>
        <taxon>metagenomes</taxon>
        <taxon>organismal metagenomes</taxon>
    </lineage>
</organism>
<dbReference type="PANTHER" id="PTHR11482">
    <property type="entry name" value="ARGININE/DIAMINOPIMELATE/ORNITHINE DECARBOXYLASE"/>
    <property type="match status" value="1"/>
</dbReference>
<dbReference type="InterPro" id="IPR022644">
    <property type="entry name" value="De-COase2_N"/>
</dbReference>
<comment type="cofactor">
    <cofactor evidence="1">
        <name>pyridoxal 5'-phosphate</name>
        <dbReference type="ChEBI" id="CHEBI:597326"/>
    </cofactor>
</comment>
<dbReference type="SUPFAM" id="SSF51419">
    <property type="entry name" value="PLP-binding barrel"/>
    <property type="match status" value="1"/>
</dbReference>
<comment type="similarity">
    <text evidence="2">Belongs to the Orn/Lys/Arg decarboxylase class-II family.</text>
</comment>
<dbReference type="Pfam" id="PF00278">
    <property type="entry name" value="Orn_DAP_Arg_deC"/>
    <property type="match status" value="1"/>
</dbReference>